<dbReference type="GO" id="GO:0005829">
    <property type="term" value="C:cytosol"/>
    <property type="evidence" value="ECO:0007669"/>
    <property type="project" value="InterPro"/>
</dbReference>
<dbReference type="SUPFAM" id="SSF53182">
    <property type="entry name" value="Pyrrolidone carboxyl peptidase (pyroglutamate aminopeptidase)"/>
    <property type="match status" value="1"/>
</dbReference>
<evidence type="ECO:0000256" key="10">
    <source>
        <dbReference type="PROSITE-ProRule" id="PRU10077"/>
    </source>
</evidence>
<evidence type="ECO:0000256" key="7">
    <source>
        <dbReference type="ARBA" id="ARBA00022801"/>
    </source>
</evidence>
<dbReference type="AlphaFoldDB" id="A0A7X6KTR2"/>
<protein>
    <recommendedName>
        <fullName evidence="9">Pyroglutamyl-peptidase I</fullName>
        <ecNumber evidence="9">3.4.19.3</ecNumber>
    </recommendedName>
</protein>
<feature type="active site" evidence="10">
    <location>
        <position position="173"/>
    </location>
</feature>
<evidence type="ECO:0000256" key="8">
    <source>
        <dbReference type="ARBA" id="ARBA00022807"/>
    </source>
</evidence>
<evidence type="ECO:0000313" key="13">
    <source>
        <dbReference type="Proteomes" id="UP000581206"/>
    </source>
</evidence>
<dbReference type="PROSITE" id="PS01333">
    <property type="entry name" value="PYRASE_GLU"/>
    <property type="match status" value="1"/>
</dbReference>
<evidence type="ECO:0000256" key="6">
    <source>
        <dbReference type="ARBA" id="ARBA00022670"/>
    </source>
</evidence>
<evidence type="ECO:0000256" key="3">
    <source>
        <dbReference type="ARBA" id="ARBA00004496"/>
    </source>
</evidence>
<dbReference type="PANTHER" id="PTHR23402">
    <property type="entry name" value="PROTEASE FAMILY C15 PYROGLUTAMYL-PEPTIDASE I-RELATED"/>
    <property type="match status" value="1"/>
</dbReference>
<keyword evidence="5" id="KW-0963">Cytoplasm</keyword>
<dbReference type="Gene3D" id="3.40.630.20">
    <property type="entry name" value="Peptidase C15, pyroglutamyl peptidase I-like"/>
    <property type="match status" value="1"/>
</dbReference>
<comment type="function">
    <text evidence="2">Removes 5-oxoproline from various penultimate amino acid residues except L-proline.</text>
</comment>
<sequence length="242" mass="24770">MTTVLLTGFEPFDGQPVNASWAAVREVAAAWPGPVDAQDPAATATPDATPAPTPDAGRDATPDAATLIVRRLPVSFARAPQRLAELLAEHHPDLVICVGEAGGRGRVSVERVAINVQDARIPDEDGEQPVDVPVVAGGPAAHFSSLPVKAALLAAREAGVPAEVSNTAGTFVCNAIAYALADQLTRMPGARGGFVHVPRLPEQVAGGAPALDAARSARGITAVLAAALRHREDLVFAAGTES</sequence>
<dbReference type="GO" id="GO:0016920">
    <property type="term" value="F:pyroglutamyl-peptidase activity"/>
    <property type="evidence" value="ECO:0007669"/>
    <property type="project" value="UniProtKB-EC"/>
</dbReference>
<evidence type="ECO:0000256" key="2">
    <source>
        <dbReference type="ARBA" id="ARBA00002280"/>
    </source>
</evidence>
<feature type="region of interest" description="Disordered" evidence="11">
    <location>
        <begin position="34"/>
        <end position="61"/>
    </location>
</feature>
<keyword evidence="13" id="KW-1185">Reference proteome</keyword>
<keyword evidence="7" id="KW-0378">Hydrolase</keyword>
<dbReference type="GO" id="GO:0006508">
    <property type="term" value="P:proteolysis"/>
    <property type="evidence" value="ECO:0007669"/>
    <property type="project" value="UniProtKB-KW"/>
</dbReference>
<keyword evidence="8" id="KW-0788">Thiol protease</keyword>
<dbReference type="InterPro" id="IPR016125">
    <property type="entry name" value="Peptidase_C15-like"/>
</dbReference>
<comment type="catalytic activity">
    <reaction evidence="1 9">
        <text>Release of an N-terminal pyroglutamyl group from a polypeptide, the second amino acid generally not being Pro.</text>
        <dbReference type="EC" id="3.4.19.3"/>
    </reaction>
</comment>
<feature type="compositionally biased region" description="Low complexity" evidence="11">
    <location>
        <begin position="34"/>
        <end position="50"/>
    </location>
</feature>
<proteinExistence type="inferred from homology"/>
<organism evidence="12 13">
    <name type="scientific">Cellulomonas denverensis</name>
    <dbReference type="NCBI Taxonomy" id="264297"/>
    <lineage>
        <taxon>Bacteria</taxon>
        <taxon>Bacillati</taxon>
        <taxon>Actinomycetota</taxon>
        <taxon>Actinomycetes</taxon>
        <taxon>Micrococcales</taxon>
        <taxon>Cellulomonadaceae</taxon>
        <taxon>Cellulomonas</taxon>
    </lineage>
</organism>
<evidence type="ECO:0000313" key="12">
    <source>
        <dbReference type="EMBL" id="NKY22109.1"/>
    </source>
</evidence>
<feature type="active site" evidence="9">
    <location>
        <position position="110"/>
    </location>
</feature>
<dbReference type="InterPro" id="IPR033693">
    <property type="entry name" value="PGPEP1_Glu_AS"/>
</dbReference>
<evidence type="ECO:0000256" key="9">
    <source>
        <dbReference type="PROSITE-ProRule" id="PRU10076"/>
    </source>
</evidence>
<dbReference type="InterPro" id="IPR033694">
    <property type="entry name" value="PGPEP1_Cys_AS"/>
</dbReference>
<name>A0A7X6KTR2_9CELL</name>
<dbReference type="Pfam" id="PF01470">
    <property type="entry name" value="Peptidase_C15"/>
    <property type="match status" value="1"/>
</dbReference>
<dbReference type="PIRSF" id="PIRSF015592">
    <property type="entry name" value="Prld-crbxl_pptds"/>
    <property type="match status" value="1"/>
</dbReference>
<evidence type="ECO:0000256" key="1">
    <source>
        <dbReference type="ARBA" id="ARBA00001770"/>
    </source>
</evidence>
<accession>A0A7X6KTR2</accession>
<keyword evidence="6" id="KW-0645">Protease</keyword>
<evidence type="ECO:0000256" key="5">
    <source>
        <dbReference type="ARBA" id="ARBA00022490"/>
    </source>
</evidence>
<dbReference type="PANTHER" id="PTHR23402:SF1">
    <property type="entry name" value="PYROGLUTAMYL-PEPTIDASE I"/>
    <property type="match status" value="1"/>
</dbReference>
<dbReference type="CDD" id="cd00501">
    <property type="entry name" value="Peptidase_C15"/>
    <property type="match status" value="1"/>
</dbReference>
<gene>
    <name evidence="12" type="ORF">HGA03_05450</name>
</gene>
<comment type="subcellular location">
    <subcellularLocation>
        <location evidence="3">Cytoplasm</location>
    </subcellularLocation>
</comment>
<dbReference type="EC" id="3.4.19.3" evidence="9"/>
<dbReference type="RefSeq" id="WP_168629218.1">
    <property type="nucleotide sequence ID" value="NZ_BONL01000015.1"/>
</dbReference>
<dbReference type="Proteomes" id="UP000581206">
    <property type="component" value="Unassembled WGS sequence"/>
</dbReference>
<comment type="caution">
    <text evidence="12">The sequence shown here is derived from an EMBL/GenBank/DDBJ whole genome shotgun (WGS) entry which is preliminary data.</text>
</comment>
<comment type="similarity">
    <text evidence="4">Belongs to the peptidase C15 family.</text>
</comment>
<dbReference type="PROSITE" id="PS01334">
    <property type="entry name" value="PYRASE_CYS"/>
    <property type="match status" value="1"/>
</dbReference>
<reference evidence="12 13" key="1">
    <citation type="submission" date="2020-04" db="EMBL/GenBank/DDBJ databases">
        <title>MicrobeNet Type strains.</title>
        <authorList>
            <person name="Nicholson A.C."/>
        </authorList>
    </citation>
    <scope>NUCLEOTIDE SEQUENCE [LARGE SCALE GENOMIC DNA]</scope>
    <source>
        <strain evidence="12 13">ATCC BAA-788</strain>
    </source>
</reference>
<dbReference type="EMBL" id="JAAXOX010000002">
    <property type="protein sequence ID" value="NKY22109.1"/>
    <property type="molecule type" value="Genomic_DNA"/>
</dbReference>
<evidence type="ECO:0000256" key="11">
    <source>
        <dbReference type="SAM" id="MobiDB-lite"/>
    </source>
</evidence>
<dbReference type="InterPro" id="IPR036440">
    <property type="entry name" value="Peptidase_C15-like_sf"/>
</dbReference>
<dbReference type="InterPro" id="IPR000816">
    <property type="entry name" value="Peptidase_C15"/>
</dbReference>
<evidence type="ECO:0000256" key="4">
    <source>
        <dbReference type="ARBA" id="ARBA00006641"/>
    </source>
</evidence>